<dbReference type="InterPro" id="IPR036409">
    <property type="entry name" value="Aldolase_II/adducin_N_sf"/>
</dbReference>
<sequence>MSVASPFSVLKSQLNAEKETRRNLAAAYRIFAHLKMDDLTYTHLSARVPNQDAYFIYPFGDLFEEVTASRLLKVSLDGEILEGSEFQYNKTGYIIHGSIYQARSEINAIFHLHTPAGVAVSAMPQGLMPISQFAFHFYNRIGAYHYDSLALDYRRQGESLKAALGTYKTLLLQNHGTLTCGETIEEAFLYMYFLERACQTQVAALSCGTPIVPSPEVCEKTAQDLRNFEPDFGSRDWTALMRIVETNYPDYKE</sequence>
<dbReference type="SMART" id="SM01007">
    <property type="entry name" value="Aldolase_II"/>
    <property type="match status" value="1"/>
</dbReference>
<protein>
    <submittedName>
        <fullName evidence="3">Class II aldolase/adducin domain protein</fullName>
    </submittedName>
</protein>
<dbReference type="Pfam" id="PF00596">
    <property type="entry name" value="Aldolase_II"/>
    <property type="match status" value="1"/>
</dbReference>
<dbReference type="Proteomes" id="UP001330434">
    <property type="component" value="Chromosome"/>
</dbReference>
<dbReference type="RefSeq" id="WP_331256287.1">
    <property type="nucleotide sequence ID" value="NZ_CP133270.1"/>
</dbReference>
<reference evidence="3 4" key="1">
    <citation type="journal article" date="2024" name="Environ. Microbiol.">
        <title>Novel evolutionary insights on the interactions of the Holosporales (Alphaproteobacteria) with eukaryotic hosts from comparative genomics.</title>
        <authorList>
            <person name="Giovannini M."/>
            <person name="Petroni G."/>
            <person name="Castelli M."/>
        </authorList>
    </citation>
    <scope>NUCLEOTIDE SEQUENCE [LARGE SCALE GENOMIC DNA]</scope>
    <source>
        <strain evidence="3 4">US_Bl 15I1</strain>
    </source>
</reference>
<keyword evidence="4" id="KW-1185">Reference proteome</keyword>
<dbReference type="InterPro" id="IPR001303">
    <property type="entry name" value="Aldolase_II/adducin_N"/>
</dbReference>
<dbReference type="SUPFAM" id="SSF53639">
    <property type="entry name" value="AraD/HMP-PK domain-like"/>
    <property type="match status" value="1"/>
</dbReference>
<gene>
    <name evidence="3" type="ORF">Bealeia1_01778</name>
</gene>
<dbReference type="PANTHER" id="PTHR10672:SF3">
    <property type="entry name" value="PROTEIN HU-LI TAI SHAO"/>
    <property type="match status" value="1"/>
</dbReference>
<feature type="domain" description="Class II aldolase/adducin N-terminal" evidence="2">
    <location>
        <begin position="22"/>
        <end position="202"/>
    </location>
</feature>
<dbReference type="EMBL" id="CP133270">
    <property type="protein sequence ID" value="WVX67565.1"/>
    <property type="molecule type" value="Genomic_DNA"/>
</dbReference>
<name>A0ABZ2C7J1_9PROT</name>
<evidence type="ECO:0000259" key="2">
    <source>
        <dbReference type="SMART" id="SM01007"/>
    </source>
</evidence>
<evidence type="ECO:0000313" key="3">
    <source>
        <dbReference type="EMBL" id="WVX67565.1"/>
    </source>
</evidence>
<dbReference type="NCBIfam" id="NF005451">
    <property type="entry name" value="PRK07044.1"/>
    <property type="match status" value="1"/>
</dbReference>
<accession>A0ABZ2C7J1</accession>
<comment type="similarity">
    <text evidence="1">Belongs to the aldolase class II family.</text>
</comment>
<organism evidence="3 4">
    <name type="scientific">Candidatus Bealeia paramacronuclearis</name>
    <dbReference type="NCBI Taxonomy" id="1921001"/>
    <lineage>
        <taxon>Bacteria</taxon>
        <taxon>Pseudomonadati</taxon>
        <taxon>Pseudomonadota</taxon>
        <taxon>Alphaproteobacteria</taxon>
        <taxon>Holosporales</taxon>
        <taxon>Holosporaceae</taxon>
        <taxon>Candidatus Bealeia</taxon>
    </lineage>
</organism>
<dbReference type="InterPro" id="IPR051017">
    <property type="entry name" value="Aldolase-II_Adducin_sf"/>
</dbReference>
<dbReference type="PANTHER" id="PTHR10672">
    <property type="entry name" value="ADDUCIN"/>
    <property type="match status" value="1"/>
</dbReference>
<proteinExistence type="inferred from homology"/>
<evidence type="ECO:0000313" key="4">
    <source>
        <dbReference type="Proteomes" id="UP001330434"/>
    </source>
</evidence>
<dbReference type="Gene3D" id="3.40.225.10">
    <property type="entry name" value="Class II aldolase/adducin N-terminal domain"/>
    <property type="match status" value="1"/>
</dbReference>
<evidence type="ECO:0000256" key="1">
    <source>
        <dbReference type="ARBA" id="ARBA00037961"/>
    </source>
</evidence>